<proteinExistence type="predicted"/>
<protein>
    <submittedName>
        <fullName evidence="1">Uncharacterized protein</fullName>
    </submittedName>
</protein>
<reference evidence="1" key="1">
    <citation type="journal article" date="2014" name="Front. Microbiol.">
        <title>High frequency of phylogenetically diverse reductive dehalogenase-homologous genes in deep subseafloor sedimentary metagenomes.</title>
        <authorList>
            <person name="Kawai M."/>
            <person name="Futagami T."/>
            <person name="Toyoda A."/>
            <person name="Takaki Y."/>
            <person name="Nishi S."/>
            <person name="Hori S."/>
            <person name="Arai W."/>
            <person name="Tsubouchi T."/>
            <person name="Morono Y."/>
            <person name="Uchiyama I."/>
            <person name="Ito T."/>
            <person name="Fujiyama A."/>
            <person name="Inagaki F."/>
            <person name="Takami H."/>
        </authorList>
    </citation>
    <scope>NUCLEOTIDE SEQUENCE</scope>
    <source>
        <strain evidence="1">Expedition CK06-06</strain>
    </source>
</reference>
<accession>X1KRD1</accession>
<sequence>MRSPDTLTITVRPLDARATEYLASCHSELYGADFCRRFPDSITGAFALHCFADMLHDRYSKPVVFDLDHAPAGVHATALLEVLADSVPQPHAGALLRRAG</sequence>
<dbReference type="AlphaFoldDB" id="X1KRD1"/>
<name>X1KRD1_9ZZZZ</name>
<organism evidence="1">
    <name type="scientific">marine sediment metagenome</name>
    <dbReference type="NCBI Taxonomy" id="412755"/>
    <lineage>
        <taxon>unclassified sequences</taxon>
        <taxon>metagenomes</taxon>
        <taxon>ecological metagenomes</taxon>
    </lineage>
</organism>
<gene>
    <name evidence="1" type="ORF">S03H2_70325</name>
</gene>
<dbReference type="EMBL" id="BARU01046702">
    <property type="protein sequence ID" value="GAH92714.1"/>
    <property type="molecule type" value="Genomic_DNA"/>
</dbReference>
<comment type="caution">
    <text evidence="1">The sequence shown here is derived from an EMBL/GenBank/DDBJ whole genome shotgun (WGS) entry which is preliminary data.</text>
</comment>
<evidence type="ECO:0000313" key="1">
    <source>
        <dbReference type="EMBL" id="GAH92714.1"/>
    </source>
</evidence>